<comment type="caution">
    <text evidence="2">The sequence shown here is derived from an EMBL/GenBank/DDBJ whole genome shotgun (WGS) entry which is preliminary data.</text>
</comment>
<sequence>MGSGQRSGGSWRWLFAAVRLMSARSRLHWSTGDDEDQVALRLQSQHMVALPPPHDVVSVDLKPAKDGDGVGVEMRIVRRREARAHGST</sequence>
<evidence type="ECO:0000313" key="2">
    <source>
        <dbReference type="EMBL" id="KAK1610457.1"/>
    </source>
</evidence>
<accession>A0AAD8VJY1</accession>
<keyword evidence="1" id="KW-0732">Signal</keyword>
<name>A0AAD8VJY1_LOLMU</name>
<proteinExistence type="predicted"/>
<feature type="chain" id="PRO_5041972085" evidence="1">
    <location>
        <begin position="24"/>
        <end position="88"/>
    </location>
</feature>
<protein>
    <submittedName>
        <fullName evidence="2">Uncharacterized protein</fullName>
    </submittedName>
</protein>
<evidence type="ECO:0000256" key="1">
    <source>
        <dbReference type="SAM" id="SignalP"/>
    </source>
</evidence>
<keyword evidence="3" id="KW-1185">Reference proteome</keyword>
<organism evidence="2 3">
    <name type="scientific">Lolium multiflorum</name>
    <name type="common">Italian ryegrass</name>
    <name type="synonym">Lolium perenne subsp. multiflorum</name>
    <dbReference type="NCBI Taxonomy" id="4521"/>
    <lineage>
        <taxon>Eukaryota</taxon>
        <taxon>Viridiplantae</taxon>
        <taxon>Streptophyta</taxon>
        <taxon>Embryophyta</taxon>
        <taxon>Tracheophyta</taxon>
        <taxon>Spermatophyta</taxon>
        <taxon>Magnoliopsida</taxon>
        <taxon>Liliopsida</taxon>
        <taxon>Poales</taxon>
        <taxon>Poaceae</taxon>
        <taxon>BOP clade</taxon>
        <taxon>Pooideae</taxon>
        <taxon>Poodae</taxon>
        <taxon>Poeae</taxon>
        <taxon>Poeae Chloroplast Group 2 (Poeae type)</taxon>
        <taxon>Loliodinae</taxon>
        <taxon>Loliinae</taxon>
        <taxon>Lolium</taxon>
    </lineage>
</organism>
<reference evidence="2" key="1">
    <citation type="submission" date="2023-07" db="EMBL/GenBank/DDBJ databases">
        <title>A chromosome-level genome assembly of Lolium multiflorum.</title>
        <authorList>
            <person name="Chen Y."/>
            <person name="Copetti D."/>
            <person name="Kolliker R."/>
            <person name="Studer B."/>
        </authorList>
    </citation>
    <scope>NUCLEOTIDE SEQUENCE</scope>
    <source>
        <strain evidence="2">02402/16</strain>
        <tissue evidence="2">Leaf</tissue>
    </source>
</reference>
<dbReference type="Proteomes" id="UP001231189">
    <property type="component" value="Unassembled WGS sequence"/>
</dbReference>
<gene>
    <name evidence="2" type="ORF">QYE76_034130</name>
</gene>
<evidence type="ECO:0000313" key="3">
    <source>
        <dbReference type="Proteomes" id="UP001231189"/>
    </source>
</evidence>
<dbReference type="AlphaFoldDB" id="A0AAD8VJY1"/>
<feature type="signal peptide" evidence="1">
    <location>
        <begin position="1"/>
        <end position="23"/>
    </location>
</feature>
<dbReference type="EMBL" id="JAUUTY010000007">
    <property type="protein sequence ID" value="KAK1610457.1"/>
    <property type="molecule type" value="Genomic_DNA"/>
</dbReference>